<reference evidence="1 2" key="1">
    <citation type="submission" date="2015-09" db="EMBL/GenBank/DDBJ databases">
        <title>Trachymyrmex cornetzi WGS genome.</title>
        <authorList>
            <person name="Nygaard S."/>
            <person name="Hu H."/>
            <person name="Boomsma J."/>
            <person name="Zhang G."/>
        </authorList>
    </citation>
    <scope>NUCLEOTIDE SEQUENCE [LARGE SCALE GENOMIC DNA]</scope>
    <source>
        <strain evidence="1">Tcor2-1</strain>
        <tissue evidence="1">Whole body</tissue>
    </source>
</reference>
<dbReference type="STRING" id="471704.A0A151J0V4"/>
<name>A0A151J0V4_9HYME</name>
<accession>A0A151J0V4</accession>
<organism evidence="1 2">
    <name type="scientific">Trachymyrmex cornetzi</name>
    <dbReference type="NCBI Taxonomy" id="471704"/>
    <lineage>
        <taxon>Eukaryota</taxon>
        <taxon>Metazoa</taxon>
        <taxon>Ecdysozoa</taxon>
        <taxon>Arthropoda</taxon>
        <taxon>Hexapoda</taxon>
        <taxon>Insecta</taxon>
        <taxon>Pterygota</taxon>
        <taxon>Neoptera</taxon>
        <taxon>Endopterygota</taxon>
        <taxon>Hymenoptera</taxon>
        <taxon>Apocrita</taxon>
        <taxon>Aculeata</taxon>
        <taxon>Formicoidea</taxon>
        <taxon>Formicidae</taxon>
        <taxon>Myrmicinae</taxon>
        <taxon>Trachymyrmex</taxon>
    </lineage>
</organism>
<evidence type="ECO:0000313" key="2">
    <source>
        <dbReference type="Proteomes" id="UP000078492"/>
    </source>
</evidence>
<proteinExistence type="predicted"/>
<dbReference type="InterPro" id="IPR005312">
    <property type="entry name" value="DUF1759"/>
</dbReference>
<keyword evidence="2" id="KW-1185">Reference proteome</keyword>
<dbReference type="PANTHER" id="PTHR47331">
    <property type="entry name" value="PHD-TYPE DOMAIN-CONTAINING PROTEIN"/>
    <property type="match status" value="1"/>
</dbReference>
<dbReference type="Proteomes" id="UP000078492">
    <property type="component" value="Unassembled WGS sequence"/>
</dbReference>
<dbReference type="Pfam" id="PF03564">
    <property type="entry name" value="DUF1759"/>
    <property type="match status" value="1"/>
</dbReference>
<evidence type="ECO:0000313" key="1">
    <source>
        <dbReference type="EMBL" id="KYN15247.1"/>
    </source>
</evidence>
<dbReference type="AlphaFoldDB" id="A0A151J0V4"/>
<dbReference type="PANTHER" id="PTHR47331:SF5">
    <property type="entry name" value="RIBONUCLEASE H"/>
    <property type="match status" value="1"/>
</dbReference>
<evidence type="ECO:0008006" key="3">
    <source>
        <dbReference type="Google" id="ProtNLM"/>
    </source>
</evidence>
<sequence length="466" mass="53238">MTDKIKILIQKRTSVKSQITSLNNILDKGELDHIAVRFRMNRLTELYRAFEDHNDELAVLDSDERHQTEFTNLQDRYYSLASRVETITRAADVAESSTSASTGESRNNDATLSTSVKKRWIKLPDAPTFDGKYESWLSFKNTFHNMIGSQTDLSEIDKLHYLKSALTGEAASKIRIFEIDGINYSKAWELLERAYEVKRVLISRHLSLLFGLPTLDRESTTGLSKLADDAQQHVASLSALGVSVGSEVVVHTLESKLPKSALERWETSLDRDEFPKLEFMYEFLYKSAICASKRERAKATESEKNKIEPLIKKKRVSVANQAFMLNASRNCVICKSKRHPLYLCEKFKLLSAQKRIDVVKSAKLCYNCLRSHRGSACKFSSCTICQKRHNTLLHIDNFAGANKSNITNSASEKFPVRADWSWWWERGDTLTSRYQRYPVRAIIPRYQASALSVPSFVRQKARQKVA</sequence>
<gene>
    <name evidence="1" type="ORF">ALC57_12546</name>
</gene>
<dbReference type="EMBL" id="KQ980586">
    <property type="protein sequence ID" value="KYN15247.1"/>
    <property type="molecule type" value="Genomic_DNA"/>
</dbReference>
<protein>
    <recommendedName>
        <fullName evidence="3">DUF1758 domain-containing protein</fullName>
    </recommendedName>
</protein>